<name>A0A0A7PAI8_9SPHN</name>
<evidence type="ECO:0000256" key="10">
    <source>
        <dbReference type="ARBA" id="ARBA00023098"/>
    </source>
</evidence>
<dbReference type="RefSeq" id="WP_052207681.1">
    <property type="nucleotide sequence ID" value="NZ_CP009122.1"/>
</dbReference>
<proteinExistence type="inferred from homology"/>
<dbReference type="GO" id="GO:0016891">
    <property type="term" value="F:RNA endonuclease activity producing 5'-phosphomonoesters, hydrolytic mechanism"/>
    <property type="evidence" value="ECO:0007669"/>
    <property type="project" value="TreeGrafter"/>
</dbReference>
<dbReference type="Proteomes" id="UP000030907">
    <property type="component" value="Chromosome"/>
</dbReference>
<evidence type="ECO:0000256" key="5">
    <source>
        <dbReference type="ARBA" id="ARBA00012027"/>
    </source>
</evidence>
<dbReference type="GO" id="GO:0016042">
    <property type="term" value="P:lipid catabolic process"/>
    <property type="evidence" value="ECO:0007669"/>
    <property type="project" value="UniProtKB-KW"/>
</dbReference>
<comment type="similarity">
    <text evidence="4">Belongs to the phospholipase D family.</text>
</comment>
<comment type="catalytic activity">
    <reaction evidence="1">
        <text>a 1,2-diacyl-sn-glycero-3-phosphocholine + H2O = a 1,2-diacyl-sn-glycero-3-phosphate + choline + H(+)</text>
        <dbReference type="Rhea" id="RHEA:14445"/>
        <dbReference type="ChEBI" id="CHEBI:15354"/>
        <dbReference type="ChEBI" id="CHEBI:15377"/>
        <dbReference type="ChEBI" id="CHEBI:15378"/>
        <dbReference type="ChEBI" id="CHEBI:57643"/>
        <dbReference type="ChEBI" id="CHEBI:58608"/>
        <dbReference type="EC" id="3.1.4.4"/>
    </reaction>
</comment>
<dbReference type="EC" id="3.1.4.4" evidence="5"/>
<dbReference type="Gene3D" id="3.30.870.10">
    <property type="entry name" value="Endonuclease Chain A"/>
    <property type="match status" value="2"/>
</dbReference>
<keyword evidence="7" id="KW-0964">Secreted</keyword>
<dbReference type="HOGENOM" id="CLU_018010_1_0_5"/>
<evidence type="ECO:0000259" key="12">
    <source>
        <dbReference type="PROSITE" id="PS50035"/>
    </source>
</evidence>
<evidence type="ECO:0000256" key="2">
    <source>
        <dbReference type="ARBA" id="ARBA00003145"/>
    </source>
</evidence>
<dbReference type="GO" id="GO:0004630">
    <property type="term" value="F:phospholipase D activity"/>
    <property type="evidence" value="ECO:0007669"/>
    <property type="project" value="UniProtKB-EC"/>
</dbReference>
<keyword evidence="10" id="KW-0443">Lipid metabolism</keyword>
<dbReference type="GO" id="GO:0006793">
    <property type="term" value="P:phosphorus metabolic process"/>
    <property type="evidence" value="ECO:0007669"/>
    <property type="project" value="UniProtKB-ARBA"/>
</dbReference>
<dbReference type="EMBL" id="CP009122">
    <property type="protein sequence ID" value="AJA07096.1"/>
    <property type="molecule type" value="Genomic_DNA"/>
</dbReference>
<reference evidence="13 14" key="1">
    <citation type="journal article" date="2015" name="Int. J. Syst. Evol. Microbiol.">
        <title>Description of Sphingopyxis fribergensis sp. nov. - a soil bacterium with the ability to degrade styrene and phenylacetic acid.</title>
        <authorList>
            <person name="Oelschlagel M."/>
            <person name="Ruckert C."/>
            <person name="Kalinowski J."/>
            <person name="Schmidt G."/>
            <person name="Schlomann M."/>
            <person name="Tischler D."/>
        </authorList>
    </citation>
    <scope>NUCLEOTIDE SEQUENCE [LARGE SCALE GENOMIC DNA]</scope>
    <source>
        <strain evidence="13 14">Kp5.2</strain>
    </source>
</reference>
<evidence type="ECO:0000256" key="3">
    <source>
        <dbReference type="ARBA" id="ARBA00004613"/>
    </source>
</evidence>
<evidence type="ECO:0000256" key="9">
    <source>
        <dbReference type="ARBA" id="ARBA00022963"/>
    </source>
</evidence>
<comment type="subcellular location">
    <subcellularLocation>
        <location evidence="3">Secreted</location>
    </subcellularLocation>
</comment>
<dbReference type="InterPro" id="IPR001736">
    <property type="entry name" value="PLipase_D/transphosphatidylase"/>
</dbReference>
<dbReference type="AlphaFoldDB" id="A0A0A7PAI8"/>
<dbReference type="InterPro" id="IPR051406">
    <property type="entry name" value="PLD_domain"/>
</dbReference>
<accession>A0A0A7PAI8</accession>
<organism evidence="13 14">
    <name type="scientific">Sphingopyxis fribergensis</name>
    <dbReference type="NCBI Taxonomy" id="1515612"/>
    <lineage>
        <taxon>Bacteria</taxon>
        <taxon>Pseudomonadati</taxon>
        <taxon>Pseudomonadota</taxon>
        <taxon>Alphaproteobacteria</taxon>
        <taxon>Sphingomonadales</taxon>
        <taxon>Sphingomonadaceae</taxon>
        <taxon>Sphingopyxis</taxon>
    </lineage>
</organism>
<evidence type="ECO:0000256" key="6">
    <source>
        <dbReference type="ARBA" id="ARBA00018392"/>
    </source>
</evidence>
<dbReference type="PANTHER" id="PTHR43856:SF1">
    <property type="entry name" value="MITOCHONDRIAL CARDIOLIPIN HYDROLASE"/>
    <property type="match status" value="1"/>
</dbReference>
<dbReference type="CDD" id="cd09172">
    <property type="entry name" value="PLDc_Nuc_like_unchar1_1"/>
    <property type="match status" value="1"/>
</dbReference>
<comment type="function">
    <text evidence="2">Could be a virulence factor.</text>
</comment>
<dbReference type="PANTHER" id="PTHR43856">
    <property type="entry name" value="CARDIOLIPIN HYDROLASE"/>
    <property type="match status" value="1"/>
</dbReference>
<dbReference type="OrthoDB" id="9789376at2"/>
<dbReference type="InterPro" id="IPR025202">
    <property type="entry name" value="PLD-like_dom"/>
</dbReference>
<evidence type="ECO:0000313" key="13">
    <source>
        <dbReference type="EMBL" id="AJA07096.1"/>
    </source>
</evidence>
<protein>
    <recommendedName>
        <fullName evidence="6">Phospholipase D</fullName>
        <ecNumber evidence="5">3.1.4.4</ecNumber>
    </recommendedName>
    <alternativeName>
        <fullName evidence="11">Choline phosphatase</fullName>
    </alternativeName>
</protein>
<evidence type="ECO:0000313" key="14">
    <source>
        <dbReference type="Proteomes" id="UP000030907"/>
    </source>
</evidence>
<sequence length="604" mass="66781">MRFKSKKVGGYQVFAVSGTNTVSFGIAFDRSKIDGLLGFAIEREDPQEEERYFVYGFKVFESIYPAPNPELVVSTFDQPIQSFVWDDFTAKPNRTYRYYFHPVMGTPKNLDRSGKPIPIELKTEPLFSQGAHDIFFNRGVASSQAYARKFRNKTPDKLAEPEKSAALEWLSRSLDEALLAFIDNAQAGDTLLGAFYEFRYAPAADRLKAAVDRGVKVRLVLDAKKNGYTDKKGKVHLDFPREDNVDAVKKAGLPNSAIACWREKNPGAIAHNKFMVLLKGGSLEATEVWTGSTNLSTGGIHGQTNVGHWVRDPGVAAHFKAYWDLLATDPGKTGLEDAATARKVMAACRKLVGDLLETPAEWGAIPEGTTPVFSPRAGGEVLDMYATLLDEASSLGCITLAFGIGAVFKDKLALNNRAGALTFLMLEKKDEPRKGSTKPFVTLGAKHNVYSAWGSYIDDPLYRWTKETNARALGLNVHVSYIHSKFLLHDPLGADPIVVTGSANFSTASTNENDENMLLIRGETRVSDIYFTEFNRLFFHYYFRSVHEATRDRASSGSAVNAAADEKASLFLDETDVWLDKYKDGSLRMKRVAMFTSMAGAQPG</sequence>
<keyword evidence="14" id="KW-1185">Reference proteome</keyword>
<evidence type="ECO:0000256" key="7">
    <source>
        <dbReference type="ARBA" id="ARBA00022525"/>
    </source>
</evidence>
<evidence type="ECO:0000256" key="8">
    <source>
        <dbReference type="ARBA" id="ARBA00022801"/>
    </source>
</evidence>
<dbReference type="SUPFAM" id="SSF56024">
    <property type="entry name" value="Phospholipase D/nuclease"/>
    <property type="match status" value="2"/>
</dbReference>
<dbReference type="STRING" id="1515612.SKP52_00770"/>
<gene>
    <name evidence="13" type="ORF">SKP52_00770</name>
</gene>
<dbReference type="PROSITE" id="PS50035">
    <property type="entry name" value="PLD"/>
    <property type="match status" value="1"/>
</dbReference>
<dbReference type="Pfam" id="PF13091">
    <property type="entry name" value="PLDc_2"/>
    <property type="match status" value="2"/>
</dbReference>
<feature type="domain" description="PLD phosphodiesterase" evidence="12">
    <location>
        <begin position="478"/>
        <end position="509"/>
    </location>
</feature>
<evidence type="ECO:0000256" key="11">
    <source>
        <dbReference type="ARBA" id="ARBA00029594"/>
    </source>
</evidence>
<dbReference type="GO" id="GO:0005576">
    <property type="term" value="C:extracellular region"/>
    <property type="evidence" value="ECO:0007669"/>
    <property type="project" value="UniProtKB-SubCell"/>
</dbReference>
<dbReference type="KEGG" id="sphk:SKP52_00770"/>
<keyword evidence="9" id="KW-0442">Lipid degradation</keyword>
<evidence type="ECO:0000256" key="1">
    <source>
        <dbReference type="ARBA" id="ARBA00000798"/>
    </source>
</evidence>
<keyword evidence="8" id="KW-0378">Hydrolase</keyword>
<evidence type="ECO:0000256" key="4">
    <source>
        <dbReference type="ARBA" id="ARBA00008664"/>
    </source>
</evidence>